<comment type="caution">
    <text evidence="2">The sequence shown here is derived from an EMBL/GenBank/DDBJ whole genome shotgun (WGS) entry which is preliminary data.</text>
</comment>
<gene>
    <name evidence="2" type="ORF">HO173_012769</name>
</gene>
<dbReference type="GeneID" id="59294402"/>
<evidence type="ECO:0000313" key="3">
    <source>
        <dbReference type="Proteomes" id="UP000578531"/>
    </source>
</evidence>
<proteinExistence type="predicted"/>
<dbReference type="AlphaFoldDB" id="A0A8H6CL53"/>
<sequence length="217" mass="24066">MSRSASNGIIGNRGKPSGVKKRKADDDLGNEQRLAKRFDLLNLEHNGKLYLPVQQHPPARQPHTNGNYQSESMQLDDTKDRVYIHNLDEELADIESEEEKLVFLPDIEKKLDMVGKIPKSVLLGEGHPSTGNEMVLYSVPSSLSVPEEQDKVRKAIIESRARAREKQLHGAEAEAAPARHVDICDRNGKPNGLSNMGHVTADQVMGIEEDEDAMDLG</sequence>
<feature type="region of interest" description="Disordered" evidence="1">
    <location>
        <begin position="53"/>
        <end position="73"/>
    </location>
</feature>
<feature type="region of interest" description="Disordered" evidence="1">
    <location>
        <begin position="1"/>
        <end position="30"/>
    </location>
</feature>
<reference evidence="2 3" key="1">
    <citation type="journal article" date="2020" name="Genomics">
        <title>Complete, high-quality genomes from long-read metagenomic sequencing of two wolf lichen thalli reveals enigmatic genome architecture.</title>
        <authorList>
            <person name="McKenzie S.K."/>
            <person name="Walston R.F."/>
            <person name="Allen J.L."/>
        </authorList>
    </citation>
    <scope>NUCLEOTIDE SEQUENCE [LARGE SCALE GENOMIC DNA]</scope>
    <source>
        <strain evidence="2">WasteWater2</strain>
    </source>
</reference>
<dbReference type="EMBL" id="JACCJC010000103">
    <property type="protein sequence ID" value="KAF6225385.1"/>
    <property type="molecule type" value="Genomic_DNA"/>
</dbReference>
<dbReference type="Pfam" id="PF20354">
    <property type="entry name" value="DUF6649"/>
    <property type="match status" value="1"/>
</dbReference>
<name>A0A8H6CL53_9LECA</name>
<protein>
    <submittedName>
        <fullName evidence="2">Uncharacterized protein</fullName>
    </submittedName>
</protein>
<dbReference type="InterPro" id="IPR046591">
    <property type="entry name" value="DUF6649"/>
</dbReference>
<dbReference type="Proteomes" id="UP000578531">
    <property type="component" value="Unassembled WGS sequence"/>
</dbReference>
<organism evidence="2 3">
    <name type="scientific">Letharia columbiana</name>
    <dbReference type="NCBI Taxonomy" id="112416"/>
    <lineage>
        <taxon>Eukaryota</taxon>
        <taxon>Fungi</taxon>
        <taxon>Dikarya</taxon>
        <taxon>Ascomycota</taxon>
        <taxon>Pezizomycotina</taxon>
        <taxon>Lecanoromycetes</taxon>
        <taxon>OSLEUM clade</taxon>
        <taxon>Lecanoromycetidae</taxon>
        <taxon>Lecanorales</taxon>
        <taxon>Lecanorineae</taxon>
        <taxon>Parmeliaceae</taxon>
        <taxon>Letharia</taxon>
    </lineage>
</organism>
<feature type="compositionally biased region" description="Acidic residues" evidence="1">
    <location>
        <begin position="207"/>
        <end position="217"/>
    </location>
</feature>
<evidence type="ECO:0000313" key="2">
    <source>
        <dbReference type="EMBL" id="KAF6225385.1"/>
    </source>
</evidence>
<accession>A0A8H6CL53</accession>
<feature type="compositionally biased region" description="Polar residues" evidence="1">
    <location>
        <begin position="62"/>
        <end position="73"/>
    </location>
</feature>
<evidence type="ECO:0000256" key="1">
    <source>
        <dbReference type="SAM" id="MobiDB-lite"/>
    </source>
</evidence>
<feature type="compositionally biased region" description="Basic and acidic residues" evidence="1">
    <location>
        <begin position="167"/>
        <end position="188"/>
    </location>
</feature>
<keyword evidence="3" id="KW-1185">Reference proteome</keyword>
<dbReference type="OrthoDB" id="5345504at2759"/>
<dbReference type="RefSeq" id="XP_037158514.1">
    <property type="nucleotide sequence ID" value="XM_037314603.1"/>
</dbReference>
<feature type="region of interest" description="Disordered" evidence="1">
    <location>
        <begin position="167"/>
        <end position="217"/>
    </location>
</feature>